<dbReference type="GO" id="GO:0016788">
    <property type="term" value="F:hydrolase activity, acting on ester bonds"/>
    <property type="evidence" value="ECO:0007669"/>
    <property type="project" value="TreeGrafter"/>
</dbReference>
<evidence type="ECO:0000313" key="2">
    <source>
        <dbReference type="Proteomes" id="UP000654922"/>
    </source>
</evidence>
<reference evidence="1" key="1">
    <citation type="submission" date="2020-06" db="EMBL/GenBank/DDBJ databases">
        <title>Draft genome sequences of strains closely related to Aspergillus parafelis and Aspergillus hiratsukae.</title>
        <authorList>
            <person name="Dos Santos R.A.C."/>
            <person name="Rivero-Menendez O."/>
            <person name="Steenwyk J.L."/>
            <person name="Mead M.E."/>
            <person name="Goldman G.H."/>
            <person name="Alastruey-Izquierdo A."/>
            <person name="Rokas A."/>
        </authorList>
    </citation>
    <scope>NUCLEOTIDE SEQUENCE</scope>
    <source>
        <strain evidence="1">CNM-CM5623</strain>
    </source>
</reference>
<dbReference type="Proteomes" id="UP000654922">
    <property type="component" value="Unassembled WGS sequence"/>
</dbReference>
<dbReference type="InterPro" id="IPR029052">
    <property type="entry name" value="Metallo-depent_PP-like"/>
</dbReference>
<name>A0A8H6V344_9EURO</name>
<gene>
    <name evidence="1" type="ORF">CNMCM5623_005786</name>
</gene>
<dbReference type="OrthoDB" id="783096at2759"/>
<comment type="caution">
    <text evidence="1">The sequence shown here is derived from an EMBL/GenBank/DDBJ whole genome shotgun (WGS) entry which is preliminary data.</text>
</comment>
<dbReference type="PANTHER" id="PTHR32440:SF11">
    <property type="entry name" value="METALLOPHOSPHOESTERASE DOMAIN-CONTAINING PROTEIN"/>
    <property type="match status" value="1"/>
</dbReference>
<sequence length="416" mass="47001">MGLGLLNWKMHPQAITQPQEDDRDYKLRFASDGTFQITVFSDLHLAEYESEVKGPVQDLRTVAVVEKVLDHESNSQLVVLNGDLISGYGTVADNVTRYLDEIVSPIVKKQLPWASTYGNHDHQSYANSSKIYDREKTYNNSLTQRMVPGDPEDVGVSNYYLPVYAADGTPNVPEVILWFFDSRGGHYLRDGEKRQDWVHASVVEWFKQKNSELTHRYGKTIPSLAFFHIPIAAAHYFQKNPGVDPSKEPGQNLEDVVWQGQMYDDKTGHDVEFMRALSKTDGLLATFSGHDHCNDWCFKWTDDLPGQDVPGNNVNVCYGRHSGYGGYGDLARGGRHIVLKKDTLQKEVVTWIRLEDGWITENVTLNATYGHDEYHPVPVHLELKRSTAESIGDGLTPGINSALLVLLLAFFLQLRF</sequence>
<dbReference type="CDD" id="cd07383">
    <property type="entry name" value="MPP_Dcr2"/>
    <property type="match status" value="1"/>
</dbReference>
<dbReference type="EMBL" id="JACBAE010001067">
    <property type="protein sequence ID" value="KAF7173579.1"/>
    <property type="molecule type" value="Genomic_DNA"/>
</dbReference>
<organism evidence="1 2">
    <name type="scientific">Aspergillus felis</name>
    <dbReference type="NCBI Taxonomy" id="1287682"/>
    <lineage>
        <taxon>Eukaryota</taxon>
        <taxon>Fungi</taxon>
        <taxon>Dikarya</taxon>
        <taxon>Ascomycota</taxon>
        <taxon>Pezizomycotina</taxon>
        <taxon>Eurotiomycetes</taxon>
        <taxon>Eurotiomycetidae</taxon>
        <taxon>Eurotiales</taxon>
        <taxon>Aspergillaceae</taxon>
        <taxon>Aspergillus</taxon>
        <taxon>Aspergillus subgen. Fumigati</taxon>
    </lineage>
</organism>
<dbReference type="Gene3D" id="3.60.21.10">
    <property type="match status" value="1"/>
</dbReference>
<dbReference type="PANTHER" id="PTHR32440">
    <property type="entry name" value="PHOSPHATASE DCR2-RELATED-RELATED"/>
    <property type="match status" value="1"/>
</dbReference>
<dbReference type="AlphaFoldDB" id="A0A8H6V344"/>
<dbReference type="GO" id="GO:0005737">
    <property type="term" value="C:cytoplasm"/>
    <property type="evidence" value="ECO:0007669"/>
    <property type="project" value="TreeGrafter"/>
</dbReference>
<proteinExistence type="predicted"/>
<evidence type="ECO:0000313" key="1">
    <source>
        <dbReference type="EMBL" id="KAF7173579.1"/>
    </source>
</evidence>
<protein>
    <recommendedName>
        <fullName evidence="3">Calcineurin-like phosphoesterase domain-containing protein</fullName>
    </recommendedName>
</protein>
<dbReference type="SUPFAM" id="SSF56300">
    <property type="entry name" value="Metallo-dependent phosphatases"/>
    <property type="match status" value="1"/>
</dbReference>
<evidence type="ECO:0008006" key="3">
    <source>
        <dbReference type="Google" id="ProtNLM"/>
    </source>
</evidence>
<accession>A0A8H6V344</accession>